<comment type="caution">
    <text evidence="2">The sequence shown here is derived from an EMBL/GenBank/DDBJ whole genome shotgun (WGS) entry which is preliminary data.</text>
</comment>
<dbReference type="PANTHER" id="PTHR34272:SF1">
    <property type="entry name" value="EXPRESSED PROTEIN"/>
    <property type="match status" value="1"/>
</dbReference>
<evidence type="ECO:0000313" key="2">
    <source>
        <dbReference type="EMBL" id="GMN37428.1"/>
    </source>
</evidence>
<accession>A0AA87ZJR8</accession>
<proteinExistence type="predicted"/>
<dbReference type="InterPro" id="IPR055513">
    <property type="entry name" value="DUF7086"/>
</dbReference>
<dbReference type="EMBL" id="BTGU01000007">
    <property type="protein sequence ID" value="GMN37428.1"/>
    <property type="molecule type" value="Genomic_DNA"/>
</dbReference>
<feature type="domain" description="DUF7086" evidence="1">
    <location>
        <begin position="94"/>
        <end position="147"/>
    </location>
</feature>
<dbReference type="Proteomes" id="UP001187192">
    <property type="component" value="Unassembled WGS sequence"/>
</dbReference>
<dbReference type="Pfam" id="PF23324">
    <property type="entry name" value="DUF7086"/>
    <property type="match status" value="1"/>
</dbReference>
<evidence type="ECO:0000313" key="3">
    <source>
        <dbReference type="Proteomes" id="UP001187192"/>
    </source>
</evidence>
<dbReference type="PANTHER" id="PTHR34272">
    <property type="entry name" value="EXPRESSED PROTEIN"/>
    <property type="match status" value="1"/>
</dbReference>
<evidence type="ECO:0000259" key="1">
    <source>
        <dbReference type="Pfam" id="PF23324"/>
    </source>
</evidence>
<protein>
    <recommendedName>
        <fullName evidence="1">DUF7086 domain-containing protein</fullName>
    </recommendedName>
</protein>
<sequence length="149" mass="17389">MADTSTATEIRLKRHRISSSTTTKTRWSTVSFQFQSQPLPAAPPPPRSKILRRSRRYSVGEFVEGQTRGCRHGLRNRNVYQWDTNSRATMQRIDYLLAEEIIEISGTVQCKLCEKQYEMGYDLRVEFPKILKYVTEIKSGMEDGRPRRE</sequence>
<organism evidence="2 3">
    <name type="scientific">Ficus carica</name>
    <name type="common">Common fig</name>
    <dbReference type="NCBI Taxonomy" id="3494"/>
    <lineage>
        <taxon>Eukaryota</taxon>
        <taxon>Viridiplantae</taxon>
        <taxon>Streptophyta</taxon>
        <taxon>Embryophyta</taxon>
        <taxon>Tracheophyta</taxon>
        <taxon>Spermatophyta</taxon>
        <taxon>Magnoliopsida</taxon>
        <taxon>eudicotyledons</taxon>
        <taxon>Gunneridae</taxon>
        <taxon>Pentapetalae</taxon>
        <taxon>rosids</taxon>
        <taxon>fabids</taxon>
        <taxon>Rosales</taxon>
        <taxon>Moraceae</taxon>
        <taxon>Ficeae</taxon>
        <taxon>Ficus</taxon>
    </lineage>
</organism>
<keyword evidence="3" id="KW-1185">Reference proteome</keyword>
<reference evidence="2" key="1">
    <citation type="submission" date="2023-07" db="EMBL/GenBank/DDBJ databases">
        <title>draft genome sequence of fig (Ficus carica).</title>
        <authorList>
            <person name="Takahashi T."/>
            <person name="Nishimura K."/>
        </authorList>
    </citation>
    <scope>NUCLEOTIDE SEQUENCE</scope>
</reference>
<gene>
    <name evidence="2" type="ORF">TIFTF001_006805</name>
</gene>
<name>A0AA87ZJR8_FICCA</name>
<dbReference type="AlphaFoldDB" id="A0AA87ZJR8"/>